<accession>A0AA41MIK0</accession>
<organism evidence="3 4">
    <name type="scientific">Sciurus carolinensis</name>
    <name type="common">Eastern gray squirrel</name>
    <dbReference type="NCBI Taxonomy" id="30640"/>
    <lineage>
        <taxon>Eukaryota</taxon>
        <taxon>Metazoa</taxon>
        <taxon>Chordata</taxon>
        <taxon>Craniata</taxon>
        <taxon>Vertebrata</taxon>
        <taxon>Euteleostomi</taxon>
        <taxon>Mammalia</taxon>
        <taxon>Eutheria</taxon>
        <taxon>Euarchontoglires</taxon>
        <taxon>Glires</taxon>
        <taxon>Rodentia</taxon>
        <taxon>Sciuromorpha</taxon>
        <taxon>Sciuridae</taxon>
        <taxon>Sciurinae</taxon>
        <taxon>Sciurini</taxon>
        <taxon>Sciurus</taxon>
    </lineage>
</organism>
<dbReference type="GO" id="GO:0005794">
    <property type="term" value="C:Golgi apparatus"/>
    <property type="evidence" value="ECO:0007669"/>
    <property type="project" value="TreeGrafter"/>
</dbReference>
<name>A0AA41MIK0_SCICA</name>
<reference evidence="3" key="1">
    <citation type="submission" date="2020-03" db="EMBL/GenBank/DDBJ databases">
        <title>Studies in the Genomics of Life Span.</title>
        <authorList>
            <person name="Glass D."/>
        </authorList>
    </citation>
    <scope>NUCLEOTIDE SEQUENCE</scope>
    <source>
        <strain evidence="3">SUZIE</strain>
        <tissue evidence="3">Muscle</tissue>
    </source>
</reference>
<keyword evidence="2" id="KW-0472">Membrane</keyword>
<dbReference type="Gene3D" id="1.20.5.1700">
    <property type="match status" value="1"/>
</dbReference>
<dbReference type="PANTHER" id="PTHR15190">
    <property type="entry name" value="BONE MARROW STROMAL ANTIGEN 2"/>
    <property type="match status" value="1"/>
</dbReference>
<evidence type="ECO:0000313" key="4">
    <source>
        <dbReference type="Proteomes" id="UP001166674"/>
    </source>
</evidence>
<dbReference type="GO" id="GO:0009986">
    <property type="term" value="C:cell surface"/>
    <property type="evidence" value="ECO:0007669"/>
    <property type="project" value="TreeGrafter"/>
</dbReference>
<protein>
    <submittedName>
        <fullName evidence="3">Bone marrow stromal antigen 2</fullName>
    </submittedName>
</protein>
<dbReference type="Pfam" id="PF16716">
    <property type="entry name" value="BST2"/>
    <property type="match status" value="1"/>
</dbReference>
<sequence length="165" mass="18564">MDDQWKEDSPQRHWLWLLVGFLVVLVVSLAIPLAIYVLRSESAACQEGLQIQRECHNATQLLRKQLSQVQERFLGAETQADTCKQSVVKLQSQELKQQKKVQELEGAITRLNQTLQTTLAELEQLRKESTASGGITESSPASSQATRFLQVPAWLLLLGLSIRLL</sequence>
<feature type="transmembrane region" description="Helical" evidence="2">
    <location>
        <begin position="14"/>
        <end position="38"/>
    </location>
</feature>
<dbReference type="EMBL" id="JAATJV010186700">
    <property type="protein sequence ID" value="MBZ3872382.1"/>
    <property type="molecule type" value="Genomic_DNA"/>
</dbReference>
<feature type="coiled-coil region" evidence="1">
    <location>
        <begin position="101"/>
        <end position="132"/>
    </location>
</feature>
<keyword evidence="1" id="KW-0175">Coiled coil</keyword>
<evidence type="ECO:0000256" key="2">
    <source>
        <dbReference type="SAM" id="Phobius"/>
    </source>
</evidence>
<dbReference type="GO" id="GO:0045087">
    <property type="term" value="P:innate immune response"/>
    <property type="evidence" value="ECO:0007669"/>
    <property type="project" value="TreeGrafter"/>
</dbReference>
<dbReference type="GO" id="GO:0051607">
    <property type="term" value="P:defense response to virus"/>
    <property type="evidence" value="ECO:0007669"/>
    <property type="project" value="InterPro"/>
</dbReference>
<dbReference type="InterPro" id="IPR024886">
    <property type="entry name" value="BST2"/>
</dbReference>
<evidence type="ECO:0000256" key="1">
    <source>
        <dbReference type="SAM" id="Coils"/>
    </source>
</evidence>
<keyword evidence="4" id="KW-1185">Reference proteome</keyword>
<dbReference type="Proteomes" id="UP001166674">
    <property type="component" value="Unassembled WGS sequence"/>
</dbReference>
<dbReference type="GO" id="GO:0008191">
    <property type="term" value="F:metalloendopeptidase inhibitor activity"/>
    <property type="evidence" value="ECO:0007669"/>
    <property type="project" value="TreeGrafter"/>
</dbReference>
<dbReference type="PANTHER" id="PTHR15190:SF1">
    <property type="entry name" value="BONE MARROW STROMAL ANTIGEN 2"/>
    <property type="match status" value="1"/>
</dbReference>
<proteinExistence type="predicted"/>
<gene>
    <name evidence="3" type="ORF">SUZIE_117655</name>
</gene>
<keyword evidence="2" id="KW-0812">Transmembrane</keyword>
<keyword evidence="2" id="KW-1133">Transmembrane helix</keyword>
<evidence type="ECO:0000313" key="3">
    <source>
        <dbReference type="EMBL" id="MBZ3872382.1"/>
    </source>
</evidence>
<dbReference type="AlphaFoldDB" id="A0AA41MIK0"/>
<comment type="caution">
    <text evidence="3">The sequence shown here is derived from an EMBL/GenBank/DDBJ whole genome shotgun (WGS) entry which is preliminary data.</text>
</comment>